<dbReference type="GO" id="GO:0008270">
    <property type="term" value="F:zinc ion binding"/>
    <property type="evidence" value="ECO:0007669"/>
    <property type="project" value="UniProtKB-KW"/>
</dbReference>
<keyword evidence="5" id="KW-1185">Reference proteome</keyword>
<organism evidence="4 5">
    <name type="scientific">Araneus ventricosus</name>
    <name type="common">Orbweaver spider</name>
    <name type="synonym">Epeira ventricosa</name>
    <dbReference type="NCBI Taxonomy" id="182803"/>
    <lineage>
        <taxon>Eukaryota</taxon>
        <taxon>Metazoa</taxon>
        <taxon>Ecdysozoa</taxon>
        <taxon>Arthropoda</taxon>
        <taxon>Chelicerata</taxon>
        <taxon>Arachnida</taxon>
        <taxon>Araneae</taxon>
        <taxon>Araneomorphae</taxon>
        <taxon>Entelegynae</taxon>
        <taxon>Araneoidea</taxon>
        <taxon>Araneidae</taxon>
        <taxon>Araneus</taxon>
    </lineage>
</organism>
<dbReference type="Proteomes" id="UP000499080">
    <property type="component" value="Unassembled WGS sequence"/>
</dbReference>
<comment type="caution">
    <text evidence="4">The sequence shown here is derived from an EMBL/GenBank/DDBJ whole genome shotgun (WGS) entry which is preliminary data.</text>
</comment>
<feature type="region of interest" description="Disordered" evidence="2">
    <location>
        <begin position="87"/>
        <end position="108"/>
    </location>
</feature>
<evidence type="ECO:0000313" key="4">
    <source>
        <dbReference type="EMBL" id="GBO02218.1"/>
    </source>
</evidence>
<name>A0A4Y2TNU8_ARAVE</name>
<dbReference type="SUPFAM" id="SSF57756">
    <property type="entry name" value="Retrovirus zinc finger-like domains"/>
    <property type="match status" value="1"/>
</dbReference>
<reference evidence="4 5" key="1">
    <citation type="journal article" date="2019" name="Sci. Rep.">
        <title>Orb-weaving spider Araneus ventricosus genome elucidates the spidroin gene catalogue.</title>
        <authorList>
            <person name="Kono N."/>
            <person name="Nakamura H."/>
            <person name="Ohtoshi R."/>
            <person name="Moran D.A.P."/>
            <person name="Shinohara A."/>
            <person name="Yoshida Y."/>
            <person name="Fujiwara M."/>
            <person name="Mori M."/>
            <person name="Tomita M."/>
            <person name="Arakawa K."/>
        </authorList>
    </citation>
    <scope>NUCLEOTIDE SEQUENCE [LARGE SCALE GENOMIC DNA]</scope>
</reference>
<dbReference type="PROSITE" id="PS50158">
    <property type="entry name" value="ZF_CCHC"/>
    <property type="match status" value="1"/>
</dbReference>
<protein>
    <recommendedName>
        <fullName evidence="3">CCHC-type domain-containing protein</fullName>
    </recommendedName>
</protein>
<dbReference type="InterPro" id="IPR001878">
    <property type="entry name" value="Znf_CCHC"/>
</dbReference>
<sequence>MHVSKLQRIWQDLQDELKREKVQLPKSMLLNSILNTSPAEYLEFKNAWESVPVNERTVASLTEREHLQKQRLESMKLHPESKSMAFVTKSSKNFTKNQADSAKKEKKKKNRKIKCHYCGRPGHMKRNCYKFTNEGSEKEKSHKPGQVFMTIPEKSSDYWLIDSGASHHVSSKLNWFSSCKMFDAP</sequence>
<feature type="compositionally biased region" description="Polar residues" evidence="2">
    <location>
        <begin position="88"/>
        <end position="100"/>
    </location>
</feature>
<accession>A0A4Y2TNU8</accession>
<feature type="domain" description="CCHC-type" evidence="3">
    <location>
        <begin position="114"/>
        <end position="128"/>
    </location>
</feature>
<dbReference type="SMART" id="SM00343">
    <property type="entry name" value="ZnF_C2HC"/>
    <property type="match status" value="1"/>
</dbReference>
<evidence type="ECO:0000313" key="5">
    <source>
        <dbReference type="Proteomes" id="UP000499080"/>
    </source>
</evidence>
<dbReference type="InterPro" id="IPR036875">
    <property type="entry name" value="Znf_CCHC_sf"/>
</dbReference>
<gene>
    <name evidence="4" type="ORF">AVEN_16171_1</name>
</gene>
<proteinExistence type="predicted"/>
<dbReference type="OrthoDB" id="97058at2759"/>
<evidence type="ECO:0000256" key="2">
    <source>
        <dbReference type="SAM" id="MobiDB-lite"/>
    </source>
</evidence>
<dbReference type="EMBL" id="BGPR01030013">
    <property type="protein sequence ID" value="GBO02218.1"/>
    <property type="molecule type" value="Genomic_DNA"/>
</dbReference>
<dbReference type="Pfam" id="PF00098">
    <property type="entry name" value="zf-CCHC"/>
    <property type="match status" value="1"/>
</dbReference>
<dbReference type="AlphaFoldDB" id="A0A4Y2TNU8"/>
<keyword evidence="1" id="KW-0479">Metal-binding</keyword>
<evidence type="ECO:0000259" key="3">
    <source>
        <dbReference type="PROSITE" id="PS50158"/>
    </source>
</evidence>
<keyword evidence="1" id="KW-0862">Zinc</keyword>
<evidence type="ECO:0000256" key="1">
    <source>
        <dbReference type="PROSITE-ProRule" id="PRU00047"/>
    </source>
</evidence>
<dbReference type="GO" id="GO:0003676">
    <property type="term" value="F:nucleic acid binding"/>
    <property type="evidence" value="ECO:0007669"/>
    <property type="project" value="InterPro"/>
</dbReference>
<dbReference type="Gene3D" id="4.10.60.10">
    <property type="entry name" value="Zinc finger, CCHC-type"/>
    <property type="match status" value="1"/>
</dbReference>
<keyword evidence="1" id="KW-0863">Zinc-finger</keyword>